<sequence>MTARSHRLLSEWSQLVLPPLAALQLMLLLLAPLAAVLGSALFACAYVLDARWRLIHGRSTGALACGAALLEWVMTLLRVAELHADAYGAVAMAGPGGLILKEVQITLAFSAKWLALYIVLNAHRFDSDKHESDNKHLLQWLRMSVALCVPMSISCLMCAAASRPALTSDQVSTDDLSGYVWTHALAASLVVASLAFAACRHQKAGVQVGLNESASSSSSALLSYGPQDCAEGHDHLLSNGEALALISLCAMIPVFSYLGSYQTDWHRVTFLDIALFLCPVGFGACAGSRRFSLLAGLCAAMSTCCFTVRAVLPWLVVGDLKVFHALHNDAVLLICLCLFCVFLVSSTRAWTLNAYHDTLLPQTSRENDSTSTFDSKLRRAALESFRAAHSLALVWTLNSIRVYLGGYEIWGSVRDTMSLVLLSVGGTITCMILCLWGFWLLGSGGFISESSSEVHAVGCLAHALLWFVHEFMLRTVEPRAWNVRIGGMSVLLGVMATMSSYHLLCAVRTGRREGGSAGSVAIEETSAFERLVIDVSLRTHLGRLVMVVPGTLSWTTVLIGFLFFQLLPLPFFLQGWLAPVDLLQRFLVRLDALLRRPHLGGDTPSAAPALESKRKSVVPLGIVRWISGAGCAVYLSLACVPALSDYGVVEAFPMYTCIALLLALSSATVSLYAAASIVLLASIAMLANTWGLICGCAFAAHVVSRTYSVTQTLASVLALVCGVALGLTVVSSGGPLSLSPMHACAVVFIIASSSFLLLEYFSLSSAQVQQSSMDARTLRKLHAGRLVMLASHGGALALWVAWECGLLSKYYGNARDAEVFAHLLLVASTSACLTALTLYSDEQAQRCWMLRMETQPRPENARGLRGSSRLNARHLLAPVRNLVLPMACLGYVLGSIVCIQSFGSCEIPLVLLCPLLTLQAGTTNAPEFGHRVKVAPGWSHKNAVLEQSSAGLDEKPYRLAVTTLVVELYVVALLRIAGVLPHSGLAMKNLASVFEYSSTLHDKHPLVDVGYELSLLVCCSLSLAHGVWRFLWHKDTGPNLRRALLLAPLNGVPLLLSSLLATWCLCLVALALVLLELYITHQTRAKLLHFI</sequence>
<feature type="transmembrane region" description="Helical" evidence="1">
    <location>
        <begin position="652"/>
        <end position="673"/>
    </location>
</feature>
<dbReference type="EMBL" id="VRMN01000001">
    <property type="protein sequence ID" value="KAA8498200.1"/>
    <property type="molecule type" value="Genomic_DNA"/>
</dbReference>
<reference evidence="3" key="1">
    <citation type="journal article" date="2019" name="Nat. Commun.">
        <title>Expansion of phycobilisome linker gene families in mesophilic red algae.</title>
        <authorList>
            <person name="Lee J."/>
            <person name="Kim D."/>
            <person name="Bhattacharya D."/>
            <person name="Yoon H.S."/>
        </authorList>
    </citation>
    <scope>NUCLEOTIDE SEQUENCE [LARGE SCALE GENOMIC DNA]</scope>
    <source>
        <strain evidence="3">CCMP 1328</strain>
    </source>
</reference>
<feature type="transmembrane region" description="Helical" evidence="1">
    <location>
        <begin position="265"/>
        <end position="286"/>
    </location>
</feature>
<protein>
    <submittedName>
        <fullName evidence="2">Uncharacterized protein</fullName>
    </submittedName>
</protein>
<feature type="transmembrane region" description="Helical" evidence="1">
    <location>
        <begin position="740"/>
        <end position="761"/>
    </location>
</feature>
<name>A0A5J4Z4J4_PORPP</name>
<feature type="transmembrane region" description="Helical" evidence="1">
    <location>
        <begin position="882"/>
        <end position="902"/>
    </location>
</feature>
<feature type="transmembrane region" description="Helical" evidence="1">
    <location>
        <begin position="1052"/>
        <end position="1079"/>
    </location>
</feature>
<feature type="transmembrane region" description="Helical" evidence="1">
    <location>
        <begin position="959"/>
        <end position="980"/>
    </location>
</feature>
<feature type="transmembrane region" description="Helical" evidence="1">
    <location>
        <begin position="712"/>
        <end position="734"/>
    </location>
</feature>
<accession>A0A5J4Z4J4</accession>
<feature type="transmembrane region" description="Helical" evidence="1">
    <location>
        <begin position="416"/>
        <end position="442"/>
    </location>
</feature>
<evidence type="ECO:0000313" key="3">
    <source>
        <dbReference type="Proteomes" id="UP000324585"/>
    </source>
</evidence>
<evidence type="ECO:0000313" key="2">
    <source>
        <dbReference type="EMBL" id="KAA8498200.1"/>
    </source>
</evidence>
<organism evidence="2 3">
    <name type="scientific">Porphyridium purpureum</name>
    <name type="common">Red alga</name>
    <name type="synonym">Porphyridium cruentum</name>
    <dbReference type="NCBI Taxonomy" id="35688"/>
    <lineage>
        <taxon>Eukaryota</taxon>
        <taxon>Rhodophyta</taxon>
        <taxon>Bangiophyceae</taxon>
        <taxon>Porphyridiales</taxon>
        <taxon>Porphyridiaceae</taxon>
        <taxon>Porphyridium</taxon>
    </lineage>
</organism>
<feature type="transmembrane region" description="Helical" evidence="1">
    <location>
        <begin position="178"/>
        <end position="199"/>
    </location>
</feature>
<keyword evidence="3" id="KW-1185">Reference proteome</keyword>
<feature type="transmembrane region" description="Helical" evidence="1">
    <location>
        <begin position="60"/>
        <end position="79"/>
    </location>
</feature>
<keyword evidence="1" id="KW-1133">Transmembrane helix</keyword>
<feature type="transmembrane region" description="Helical" evidence="1">
    <location>
        <begin position="820"/>
        <end position="839"/>
    </location>
</feature>
<feature type="transmembrane region" description="Helical" evidence="1">
    <location>
        <begin position="782"/>
        <end position="800"/>
    </location>
</feature>
<comment type="caution">
    <text evidence="2">The sequence shown here is derived from an EMBL/GenBank/DDBJ whole genome shotgun (WGS) entry which is preliminary data.</text>
</comment>
<gene>
    <name evidence="2" type="ORF">FVE85_5785</name>
</gene>
<feature type="transmembrane region" description="Helical" evidence="1">
    <location>
        <begin position="293"/>
        <end position="316"/>
    </location>
</feature>
<keyword evidence="1" id="KW-0472">Membrane</keyword>
<feature type="transmembrane region" description="Helical" evidence="1">
    <location>
        <begin position="140"/>
        <end position="166"/>
    </location>
</feature>
<feature type="transmembrane region" description="Helical" evidence="1">
    <location>
        <begin position="485"/>
        <end position="504"/>
    </location>
</feature>
<feature type="transmembrane region" description="Helical" evidence="1">
    <location>
        <begin position="322"/>
        <end position="344"/>
    </location>
</feature>
<feature type="transmembrane region" description="Helical" evidence="1">
    <location>
        <begin position="1013"/>
        <end position="1032"/>
    </location>
</feature>
<dbReference type="AlphaFoldDB" id="A0A5J4Z4J4"/>
<feature type="transmembrane region" description="Helical" evidence="1">
    <location>
        <begin position="242"/>
        <end position="259"/>
    </location>
</feature>
<feature type="transmembrane region" description="Helical" evidence="1">
    <location>
        <begin position="679"/>
        <end position="700"/>
    </location>
</feature>
<feature type="transmembrane region" description="Helical" evidence="1">
    <location>
        <begin position="622"/>
        <end position="640"/>
    </location>
</feature>
<feature type="transmembrane region" description="Helical" evidence="1">
    <location>
        <begin position="20"/>
        <end position="48"/>
    </location>
</feature>
<proteinExistence type="predicted"/>
<evidence type="ECO:0000256" key="1">
    <source>
        <dbReference type="SAM" id="Phobius"/>
    </source>
</evidence>
<keyword evidence="1" id="KW-0812">Transmembrane</keyword>
<dbReference type="Proteomes" id="UP000324585">
    <property type="component" value="Unassembled WGS sequence"/>
</dbReference>
<feature type="transmembrane region" description="Helical" evidence="1">
    <location>
        <begin position="99"/>
        <end position="120"/>
    </location>
</feature>
<feature type="transmembrane region" description="Helical" evidence="1">
    <location>
        <begin position="544"/>
        <end position="567"/>
    </location>
</feature>